<evidence type="ECO:0000313" key="2">
    <source>
        <dbReference type="EMBL" id="CAL5092502.1"/>
    </source>
</evidence>
<keyword evidence="3" id="KW-1185">Reference proteome</keyword>
<evidence type="ECO:0000313" key="3">
    <source>
        <dbReference type="Proteomes" id="UP001497457"/>
    </source>
</evidence>
<proteinExistence type="predicted"/>
<reference evidence="3" key="1">
    <citation type="submission" date="2024-06" db="EMBL/GenBank/DDBJ databases">
        <authorList>
            <person name="Ryan C."/>
        </authorList>
    </citation>
    <scope>NUCLEOTIDE SEQUENCE [LARGE SCALE GENOMIC DNA]</scope>
</reference>
<feature type="compositionally biased region" description="Basic residues" evidence="1">
    <location>
        <begin position="32"/>
        <end position="46"/>
    </location>
</feature>
<dbReference type="AlphaFoldDB" id="A0ABC9GCY4"/>
<feature type="compositionally biased region" description="Basic and acidic residues" evidence="1">
    <location>
        <begin position="52"/>
        <end position="70"/>
    </location>
</feature>
<name>A0ABC9GCY4_9POAL</name>
<feature type="region of interest" description="Disordered" evidence="1">
    <location>
        <begin position="13"/>
        <end position="83"/>
    </location>
</feature>
<evidence type="ECO:0000256" key="1">
    <source>
        <dbReference type="SAM" id="MobiDB-lite"/>
    </source>
</evidence>
<organism evidence="2 3">
    <name type="scientific">Urochloa decumbens</name>
    <dbReference type="NCBI Taxonomy" id="240449"/>
    <lineage>
        <taxon>Eukaryota</taxon>
        <taxon>Viridiplantae</taxon>
        <taxon>Streptophyta</taxon>
        <taxon>Embryophyta</taxon>
        <taxon>Tracheophyta</taxon>
        <taxon>Spermatophyta</taxon>
        <taxon>Magnoliopsida</taxon>
        <taxon>Liliopsida</taxon>
        <taxon>Poales</taxon>
        <taxon>Poaceae</taxon>
        <taxon>PACMAD clade</taxon>
        <taxon>Panicoideae</taxon>
        <taxon>Panicodae</taxon>
        <taxon>Paniceae</taxon>
        <taxon>Melinidinae</taxon>
        <taxon>Urochloa</taxon>
    </lineage>
</organism>
<dbReference type="EMBL" id="OZ075119">
    <property type="protein sequence ID" value="CAL5092502.1"/>
    <property type="molecule type" value="Genomic_DNA"/>
</dbReference>
<protein>
    <submittedName>
        <fullName evidence="2">Uncharacterized protein</fullName>
    </submittedName>
</protein>
<dbReference type="Proteomes" id="UP001497457">
    <property type="component" value="Chromosome 9rd"/>
</dbReference>
<reference evidence="2 3" key="2">
    <citation type="submission" date="2024-10" db="EMBL/GenBank/DDBJ databases">
        <authorList>
            <person name="Ryan C."/>
        </authorList>
    </citation>
    <scope>NUCLEOTIDE SEQUENCE [LARGE SCALE GENOMIC DNA]</scope>
</reference>
<accession>A0ABC9GCY4</accession>
<gene>
    <name evidence="2" type="ORF">URODEC1_LOCUS114914</name>
</gene>
<sequence>MTPIQVDWLEVFGGCSSSPDRADAPCPPSAPARRRAAAAGGRRRLRAAPEATARRPSVDAPAKENERDGEGSSAPAAKKSRNLDVEKEDALLHMLGEINKSLQASLKSPEPLQVPKDASPEEIFEALKGIPRLAHADRLRAYSMLTRDDRRFRSLMALPKSMRKEWLLMEIRSI</sequence>